<dbReference type="GO" id="GO:0000272">
    <property type="term" value="P:polysaccharide catabolic process"/>
    <property type="evidence" value="ECO:0007669"/>
    <property type="project" value="UniProtKB-KW"/>
</dbReference>
<keyword evidence="2 7" id="KW-0378">Hydrolase</keyword>
<keyword evidence="9" id="KW-0732">Signal</keyword>
<dbReference type="GO" id="GO:0008061">
    <property type="term" value="F:chitin binding"/>
    <property type="evidence" value="ECO:0007669"/>
    <property type="project" value="InterPro"/>
</dbReference>
<dbReference type="EMBL" id="ML210292">
    <property type="protein sequence ID" value="TFK20651.1"/>
    <property type="molecule type" value="Genomic_DNA"/>
</dbReference>
<proteinExistence type="inferred from homology"/>
<evidence type="ECO:0000256" key="7">
    <source>
        <dbReference type="RuleBase" id="RU000489"/>
    </source>
</evidence>
<evidence type="ECO:0000256" key="1">
    <source>
        <dbReference type="ARBA" id="ARBA00000822"/>
    </source>
</evidence>
<dbReference type="InterPro" id="IPR050314">
    <property type="entry name" value="Glycosyl_Hydrlase_18"/>
</dbReference>
<dbReference type="Gene3D" id="3.10.50.10">
    <property type="match status" value="1"/>
</dbReference>
<comment type="catalytic activity">
    <reaction evidence="1">
        <text>Random endo-hydrolysis of N-acetyl-beta-D-glucosaminide (1-&gt;4)-beta-linkages in chitin and chitodextrins.</text>
        <dbReference type="EC" id="3.2.1.14"/>
    </reaction>
</comment>
<evidence type="ECO:0000256" key="3">
    <source>
        <dbReference type="ARBA" id="ARBA00023024"/>
    </source>
</evidence>
<evidence type="ECO:0000313" key="12">
    <source>
        <dbReference type="Proteomes" id="UP000307440"/>
    </source>
</evidence>
<gene>
    <name evidence="11" type="ORF">FA15DRAFT_673281</name>
</gene>
<evidence type="ECO:0000256" key="9">
    <source>
        <dbReference type="SAM" id="SignalP"/>
    </source>
</evidence>
<evidence type="ECO:0000256" key="4">
    <source>
        <dbReference type="ARBA" id="ARBA00023277"/>
    </source>
</evidence>
<organism evidence="11 12">
    <name type="scientific">Coprinopsis marcescibilis</name>
    <name type="common">Agaric fungus</name>
    <name type="synonym">Psathyrella marcescibilis</name>
    <dbReference type="NCBI Taxonomy" id="230819"/>
    <lineage>
        <taxon>Eukaryota</taxon>
        <taxon>Fungi</taxon>
        <taxon>Dikarya</taxon>
        <taxon>Basidiomycota</taxon>
        <taxon>Agaricomycotina</taxon>
        <taxon>Agaricomycetes</taxon>
        <taxon>Agaricomycetidae</taxon>
        <taxon>Agaricales</taxon>
        <taxon>Agaricineae</taxon>
        <taxon>Psathyrellaceae</taxon>
        <taxon>Coprinopsis</taxon>
    </lineage>
</organism>
<evidence type="ECO:0000313" key="11">
    <source>
        <dbReference type="EMBL" id="TFK20651.1"/>
    </source>
</evidence>
<dbReference type="Gene3D" id="3.20.20.80">
    <property type="entry name" value="Glycosidases"/>
    <property type="match status" value="1"/>
</dbReference>
<evidence type="ECO:0000256" key="5">
    <source>
        <dbReference type="ARBA" id="ARBA00023295"/>
    </source>
</evidence>
<keyword evidence="6" id="KW-0624">Polysaccharide degradation</keyword>
<dbReference type="InterPro" id="IPR001223">
    <property type="entry name" value="Glyco_hydro18_cat"/>
</dbReference>
<feature type="domain" description="GH18" evidence="10">
    <location>
        <begin position="53"/>
        <end position="438"/>
    </location>
</feature>
<feature type="signal peptide" evidence="9">
    <location>
        <begin position="1"/>
        <end position="19"/>
    </location>
</feature>
<dbReference type="STRING" id="230819.A0A5C3KJY7"/>
<dbReference type="AlphaFoldDB" id="A0A5C3KJY7"/>
<evidence type="ECO:0000256" key="2">
    <source>
        <dbReference type="ARBA" id="ARBA00022801"/>
    </source>
</evidence>
<dbReference type="SMART" id="SM00636">
    <property type="entry name" value="Glyco_18"/>
    <property type="match status" value="1"/>
</dbReference>
<sequence>MILSTFFLLAATSFSTILAAPAPLFFGDLEKRHAGHADQSEAAAEPRAPESSVVAGGWYAPWYKQDLPVSAISWEKYSELAFAFAVTTPDSSVLDLLGEEETLREFVKEAQDHQVKAFVSVGGWTGSQYFSSAVATAENRTIFVKTITGLATEYNLDGIDFDWEFPNGGDGVGLPCNINSESDTQNFLTFLEELKADPVGSELSLTAAAHIAPFTGAGISDLSGFAQVFDHLVIMGYDINGLWSTPAGANAPLKTCPGRTGGSVEKAVDDWVAAGFPADKLVLGVPFYARSYIIPKESVIQNDVLTTFNPAFDRATMPPVFGERETLETIAQTLECGQPAETPSGIFTFNGLIATGYLNVSGEAAPGVFYAFDDCTETSFLYRESDGRFISYDDTRSLAAKGQFINDRGLAGFAAWHVGGDTRSDILLDALHESMGIVADTDSEECIPSQPGETGSGNDEVVTVTVTVAAPTSSAAGTPTVTSPAVSLTAAATSYSGQY</sequence>
<dbReference type="InterPro" id="IPR029070">
    <property type="entry name" value="Chitinase_insertion_sf"/>
</dbReference>
<evidence type="ECO:0000259" key="10">
    <source>
        <dbReference type="PROSITE" id="PS51910"/>
    </source>
</evidence>
<keyword evidence="3" id="KW-0146">Chitin degradation</keyword>
<dbReference type="PANTHER" id="PTHR11177:SF317">
    <property type="entry name" value="CHITINASE 12-RELATED"/>
    <property type="match status" value="1"/>
</dbReference>
<keyword evidence="12" id="KW-1185">Reference proteome</keyword>
<keyword evidence="4" id="KW-0119">Carbohydrate metabolism</keyword>
<comment type="similarity">
    <text evidence="8">Belongs to the glycosyl hydrolase 18 family.</text>
</comment>
<dbReference type="InterPro" id="IPR017853">
    <property type="entry name" value="GH"/>
</dbReference>
<dbReference type="GO" id="GO:0008843">
    <property type="term" value="F:endochitinase activity"/>
    <property type="evidence" value="ECO:0007669"/>
    <property type="project" value="UniProtKB-EC"/>
</dbReference>
<dbReference type="InterPro" id="IPR011583">
    <property type="entry name" value="Chitinase_II/V-like_cat"/>
</dbReference>
<protein>
    <submittedName>
        <fullName evidence="11">Glycoside hydrolase</fullName>
    </submittedName>
</protein>
<feature type="chain" id="PRO_5022906824" evidence="9">
    <location>
        <begin position="20"/>
        <end position="499"/>
    </location>
</feature>
<dbReference type="GO" id="GO:0006032">
    <property type="term" value="P:chitin catabolic process"/>
    <property type="evidence" value="ECO:0007669"/>
    <property type="project" value="UniProtKB-KW"/>
</dbReference>
<dbReference type="PROSITE" id="PS01095">
    <property type="entry name" value="GH18_1"/>
    <property type="match status" value="1"/>
</dbReference>
<dbReference type="Proteomes" id="UP000307440">
    <property type="component" value="Unassembled WGS sequence"/>
</dbReference>
<keyword evidence="5 7" id="KW-0326">Glycosidase</keyword>
<dbReference type="PROSITE" id="PS51910">
    <property type="entry name" value="GH18_2"/>
    <property type="match status" value="1"/>
</dbReference>
<dbReference type="GO" id="GO:0005576">
    <property type="term" value="C:extracellular region"/>
    <property type="evidence" value="ECO:0007669"/>
    <property type="project" value="TreeGrafter"/>
</dbReference>
<reference evidence="11 12" key="1">
    <citation type="journal article" date="2019" name="Nat. Ecol. Evol.">
        <title>Megaphylogeny resolves global patterns of mushroom evolution.</title>
        <authorList>
            <person name="Varga T."/>
            <person name="Krizsan K."/>
            <person name="Foldi C."/>
            <person name="Dima B."/>
            <person name="Sanchez-Garcia M."/>
            <person name="Sanchez-Ramirez S."/>
            <person name="Szollosi G.J."/>
            <person name="Szarkandi J.G."/>
            <person name="Papp V."/>
            <person name="Albert L."/>
            <person name="Andreopoulos W."/>
            <person name="Angelini C."/>
            <person name="Antonin V."/>
            <person name="Barry K.W."/>
            <person name="Bougher N.L."/>
            <person name="Buchanan P."/>
            <person name="Buyck B."/>
            <person name="Bense V."/>
            <person name="Catcheside P."/>
            <person name="Chovatia M."/>
            <person name="Cooper J."/>
            <person name="Damon W."/>
            <person name="Desjardin D."/>
            <person name="Finy P."/>
            <person name="Geml J."/>
            <person name="Haridas S."/>
            <person name="Hughes K."/>
            <person name="Justo A."/>
            <person name="Karasinski D."/>
            <person name="Kautmanova I."/>
            <person name="Kiss B."/>
            <person name="Kocsube S."/>
            <person name="Kotiranta H."/>
            <person name="LaButti K.M."/>
            <person name="Lechner B.E."/>
            <person name="Liimatainen K."/>
            <person name="Lipzen A."/>
            <person name="Lukacs Z."/>
            <person name="Mihaltcheva S."/>
            <person name="Morgado L.N."/>
            <person name="Niskanen T."/>
            <person name="Noordeloos M.E."/>
            <person name="Ohm R.A."/>
            <person name="Ortiz-Santana B."/>
            <person name="Ovrebo C."/>
            <person name="Racz N."/>
            <person name="Riley R."/>
            <person name="Savchenko A."/>
            <person name="Shiryaev A."/>
            <person name="Soop K."/>
            <person name="Spirin V."/>
            <person name="Szebenyi C."/>
            <person name="Tomsovsky M."/>
            <person name="Tulloss R.E."/>
            <person name="Uehling J."/>
            <person name="Grigoriev I.V."/>
            <person name="Vagvolgyi C."/>
            <person name="Papp T."/>
            <person name="Martin F.M."/>
            <person name="Miettinen O."/>
            <person name="Hibbett D.S."/>
            <person name="Nagy L.G."/>
        </authorList>
    </citation>
    <scope>NUCLEOTIDE SEQUENCE [LARGE SCALE GENOMIC DNA]</scope>
    <source>
        <strain evidence="11 12">CBS 121175</strain>
    </source>
</reference>
<dbReference type="PANTHER" id="PTHR11177">
    <property type="entry name" value="CHITINASE"/>
    <property type="match status" value="1"/>
</dbReference>
<dbReference type="Pfam" id="PF00704">
    <property type="entry name" value="Glyco_hydro_18"/>
    <property type="match status" value="1"/>
</dbReference>
<evidence type="ECO:0000256" key="8">
    <source>
        <dbReference type="RuleBase" id="RU004453"/>
    </source>
</evidence>
<name>A0A5C3KJY7_COPMA</name>
<dbReference type="SUPFAM" id="SSF51445">
    <property type="entry name" value="(Trans)glycosidases"/>
    <property type="match status" value="1"/>
</dbReference>
<accession>A0A5C3KJY7</accession>
<evidence type="ECO:0000256" key="6">
    <source>
        <dbReference type="ARBA" id="ARBA00023326"/>
    </source>
</evidence>
<dbReference type="OrthoDB" id="73875at2759"/>
<dbReference type="InterPro" id="IPR001579">
    <property type="entry name" value="Glyco_hydro_18_chit_AS"/>
</dbReference>